<name>A0ABR7HLQ5_9FIRM</name>
<comment type="cofactor">
    <cofactor evidence="1">
        <name>Mg(2+)</name>
        <dbReference type="ChEBI" id="CHEBI:18420"/>
    </cofactor>
</comment>
<dbReference type="RefSeq" id="WP_022233944.1">
    <property type="nucleotide sequence ID" value="NZ_JACOPS010000003.1"/>
</dbReference>
<dbReference type="Pfam" id="PF00293">
    <property type="entry name" value="NUDIX"/>
    <property type="match status" value="1"/>
</dbReference>
<evidence type="ECO:0000259" key="3">
    <source>
        <dbReference type="PROSITE" id="PS51462"/>
    </source>
</evidence>
<evidence type="ECO:0000313" key="4">
    <source>
        <dbReference type="EMBL" id="MBC5728422.1"/>
    </source>
</evidence>
<dbReference type="PANTHER" id="PTHR11839:SF18">
    <property type="entry name" value="NUDIX HYDROLASE DOMAIN-CONTAINING PROTEIN"/>
    <property type="match status" value="1"/>
</dbReference>
<accession>A0ABR7HLQ5</accession>
<dbReference type="PROSITE" id="PS51462">
    <property type="entry name" value="NUDIX"/>
    <property type="match status" value="1"/>
</dbReference>
<evidence type="ECO:0000256" key="1">
    <source>
        <dbReference type="ARBA" id="ARBA00001946"/>
    </source>
</evidence>
<evidence type="ECO:0000313" key="5">
    <source>
        <dbReference type="Proteomes" id="UP000636755"/>
    </source>
</evidence>
<dbReference type="Proteomes" id="UP000636755">
    <property type="component" value="Unassembled WGS sequence"/>
</dbReference>
<reference evidence="4 5" key="1">
    <citation type="submission" date="2020-08" db="EMBL/GenBank/DDBJ databases">
        <title>Genome public.</title>
        <authorList>
            <person name="Liu C."/>
            <person name="Sun Q."/>
        </authorList>
    </citation>
    <scope>NUCLEOTIDE SEQUENCE [LARGE SCALE GENOMIC DNA]</scope>
    <source>
        <strain evidence="4 5">NSJ-71</strain>
    </source>
</reference>
<sequence length="181" mass="20181">MKLFEKTINSTSVFDGRILHITLDDVELEDGKKSKREVVNHPGGVTVAALDNDNNLLFVRQFRYPYKEVVLELPAGKLEKGSTPLENGKRELLEETGAQGYSYTSLGQLYPSPGYTNEIIHLYVCRIKSEGESKPDEGEFLDVEKIPLDKAVEMVLNNQLPDAKTQVAVLKTAMLLKSGKI</sequence>
<dbReference type="PANTHER" id="PTHR11839">
    <property type="entry name" value="UDP/ADP-SUGAR PYROPHOSPHATASE"/>
    <property type="match status" value="1"/>
</dbReference>
<evidence type="ECO:0000256" key="2">
    <source>
        <dbReference type="ARBA" id="ARBA00022801"/>
    </source>
</evidence>
<dbReference type="GO" id="GO:0016787">
    <property type="term" value="F:hydrolase activity"/>
    <property type="evidence" value="ECO:0007669"/>
    <property type="project" value="UniProtKB-KW"/>
</dbReference>
<feature type="domain" description="Nudix hydrolase" evidence="3">
    <location>
        <begin position="39"/>
        <end position="168"/>
    </location>
</feature>
<comment type="caution">
    <text evidence="4">The sequence shown here is derived from an EMBL/GenBank/DDBJ whole genome shotgun (WGS) entry which is preliminary data.</text>
</comment>
<dbReference type="EMBL" id="JACOPS010000003">
    <property type="protein sequence ID" value="MBC5728422.1"/>
    <property type="molecule type" value="Genomic_DNA"/>
</dbReference>
<keyword evidence="2 4" id="KW-0378">Hydrolase</keyword>
<keyword evidence="5" id="KW-1185">Reference proteome</keyword>
<gene>
    <name evidence="4" type="ORF">H8R91_07800</name>
</gene>
<protein>
    <submittedName>
        <fullName evidence="4">NUDIX hydrolase</fullName>
    </submittedName>
</protein>
<dbReference type="SUPFAM" id="SSF55811">
    <property type="entry name" value="Nudix"/>
    <property type="match status" value="1"/>
</dbReference>
<dbReference type="Gene3D" id="3.90.79.10">
    <property type="entry name" value="Nucleoside Triphosphate Pyrophosphohydrolase"/>
    <property type="match status" value="1"/>
</dbReference>
<dbReference type="InterPro" id="IPR000086">
    <property type="entry name" value="NUDIX_hydrolase_dom"/>
</dbReference>
<proteinExistence type="predicted"/>
<organism evidence="4 5">
    <name type="scientific">Ruminococcus intestinalis</name>
    <dbReference type="NCBI Taxonomy" id="2763066"/>
    <lineage>
        <taxon>Bacteria</taxon>
        <taxon>Bacillati</taxon>
        <taxon>Bacillota</taxon>
        <taxon>Clostridia</taxon>
        <taxon>Eubacteriales</taxon>
        <taxon>Oscillospiraceae</taxon>
        <taxon>Ruminococcus</taxon>
    </lineage>
</organism>
<dbReference type="InterPro" id="IPR015797">
    <property type="entry name" value="NUDIX_hydrolase-like_dom_sf"/>
</dbReference>